<dbReference type="Proteomes" id="UP000014071">
    <property type="component" value="Unassembled WGS sequence"/>
</dbReference>
<proteinExistence type="predicted"/>
<gene>
    <name evidence="1" type="ORF">PHSY_000235</name>
</gene>
<dbReference type="AlphaFoldDB" id="R9P3J7"/>
<dbReference type="GeneID" id="24105546"/>
<evidence type="ECO:0000313" key="1">
    <source>
        <dbReference type="EMBL" id="GAC92680.1"/>
    </source>
</evidence>
<dbReference type="EMBL" id="DF238767">
    <property type="protein sequence ID" value="GAC92680.1"/>
    <property type="molecule type" value="Genomic_DNA"/>
</dbReference>
<protein>
    <submittedName>
        <fullName evidence="1">Uncharacterized protein</fullName>
    </submittedName>
</protein>
<reference evidence="2" key="1">
    <citation type="journal article" date="2013" name="Genome Announc.">
        <title>Draft genome sequence of the basidiomycetous yeast-like fungus Pseudozyma hubeiensis SY62, which produces an abundant amount of the biosurfactant mannosylerythritol lipids.</title>
        <authorList>
            <person name="Konishi M."/>
            <person name="Hatada Y."/>
            <person name="Horiuchi J."/>
        </authorList>
    </citation>
    <scope>NUCLEOTIDE SEQUENCE [LARGE SCALE GENOMIC DNA]</scope>
    <source>
        <strain evidence="2">SY62</strain>
    </source>
</reference>
<dbReference type="HOGENOM" id="CLU_1687455_0_0_1"/>
<name>R9P3J7_PSEHS</name>
<evidence type="ECO:0000313" key="2">
    <source>
        <dbReference type="Proteomes" id="UP000014071"/>
    </source>
</evidence>
<sequence length="156" mass="18281">MCNRKQNRRWQTKQDPKRTWRLSQIHFAVHLLNFLEHYKIHSLTARSSVGRRLALFQTEFQLRDIRKQHWAPAFLSTLICSMVELSESWTRAQHKHRLNVRLRSAAVSRTAWLHWHASVSEVALSSIDITLRTLACCRMAKSKLDVVKPQREATGA</sequence>
<accession>R9P3J7</accession>
<organism evidence="1 2">
    <name type="scientific">Pseudozyma hubeiensis (strain SY62)</name>
    <name type="common">Yeast</name>
    <dbReference type="NCBI Taxonomy" id="1305764"/>
    <lineage>
        <taxon>Eukaryota</taxon>
        <taxon>Fungi</taxon>
        <taxon>Dikarya</taxon>
        <taxon>Basidiomycota</taxon>
        <taxon>Ustilaginomycotina</taxon>
        <taxon>Ustilaginomycetes</taxon>
        <taxon>Ustilaginales</taxon>
        <taxon>Ustilaginaceae</taxon>
        <taxon>Pseudozyma</taxon>
    </lineage>
</organism>
<dbReference type="RefSeq" id="XP_012186267.1">
    <property type="nucleotide sequence ID" value="XM_012330877.1"/>
</dbReference>
<keyword evidence="2" id="KW-1185">Reference proteome</keyword>